<comment type="catalytic activity">
    <reaction evidence="1">
        <text>ATP + protein L-histidine = ADP + protein N-phospho-L-histidine.</text>
        <dbReference type="EC" id="2.7.13.3"/>
    </reaction>
</comment>
<dbReference type="InterPro" id="IPR000014">
    <property type="entry name" value="PAS"/>
</dbReference>
<dbReference type="PANTHER" id="PTHR43065:SF10">
    <property type="entry name" value="PEROXIDE STRESS-ACTIVATED HISTIDINE KINASE MAK3"/>
    <property type="match status" value="1"/>
</dbReference>
<dbReference type="OrthoDB" id="9784397at2"/>
<dbReference type="InterPro" id="IPR000700">
    <property type="entry name" value="PAS-assoc_C"/>
</dbReference>
<dbReference type="NCBIfam" id="TIGR00229">
    <property type="entry name" value="sensory_box"/>
    <property type="match status" value="1"/>
</dbReference>
<name>A0A2M9ZSK3_9LEPT</name>
<dbReference type="SUPFAM" id="SSF55785">
    <property type="entry name" value="PYP-like sensor domain (PAS domain)"/>
    <property type="match status" value="3"/>
</dbReference>
<dbReference type="SMART" id="SM00091">
    <property type="entry name" value="PAS"/>
    <property type="match status" value="3"/>
</dbReference>
<dbReference type="EMBL" id="NPDY01000001">
    <property type="protein sequence ID" value="PJZ71519.1"/>
    <property type="molecule type" value="Genomic_DNA"/>
</dbReference>
<evidence type="ECO:0000256" key="4">
    <source>
        <dbReference type="ARBA" id="ARBA00022679"/>
    </source>
</evidence>
<dbReference type="InterPro" id="IPR004358">
    <property type="entry name" value="Sig_transdc_His_kin-like_C"/>
</dbReference>
<dbReference type="SMART" id="SM00388">
    <property type="entry name" value="HisKA"/>
    <property type="match status" value="1"/>
</dbReference>
<evidence type="ECO:0000313" key="12">
    <source>
        <dbReference type="EMBL" id="PJZ71519.1"/>
    </source>
</evidence>
<keyword evidence="4" id="KW-0808">Transferase</keyword>
<reference evidence="14 15" key="1">
    <citation type="submission" date="2017-07" db="EMBL/GenBank/DDBJ databases">
        <title>Leptospira spp. isolated from tropical soils.</title>
        <authorList>
            <person name="Thibeaux R."/>
            <person name="Iraola G."/>
            <person name="Ferres I."/>
            <person name="Bierque E."/>
            <person name="Girault D."/>
            <person name="Soupe-Gilbert M.-E."/>
            <person name="Picardeau M."/>
            <person name="Goarant C."/>
        </authorList>
    </citation>
    <scope>NUCLEOTIDE SEQUENCE [LARGE SCALE GENOMIC DNA]</scope>
    <source>
        <strain evidence="13 15">FH1-B-B1</strain>
        <strain evidence="12 14">FH1-B-C1</strain>
    </source>
</reference>
<dbReference type="PROSITE" id="PS50112">
    <property type="entry name" value="PAS"/>
    <property type="match status" value="2"/>
</dbReference>
<keyword evidence="5" id="KW-0547">Nucleotide-binding</keyword>
<dbReference type="Pfam" id="PF00512">
    <property type="entry name" value="HisKA"/>
    <property type="match status" value="1"/>
</dbReference>
<dbReference type="InterPro" id="IPR003594">
    <property type="entry name" value="HATPase_dom"/>
</dbReference>
<evidence type="ECO:0000313" key="14">
    <source>
        <dbReference type="Proteomes" id="UP000231962"/>
    </source>
</evidence>
<organism evidence="13 15">
    <name type="scientific">Leptospira perolatii</name>
    <dbReference type="NCBI Taxonomy" id="2023191"/>
    <lineage>
        <taxon>Bacteria</taxon>
        <taxon>Pseudomonadati</taxon>
        <taxon>Spirochaetota</taxon>
        <taxon>Spirochaetia</taxon>
        <taxon>Leptospirales</taxon>
        <taxon>Leptospiraceae</taxon>
        <taxon>Leptospira</taxon>
    </lineage>
</organism>
<dbReference type="PANTHER" id="PTHR43065">
    <property type="entry name" value="SENSOR HISTIDINE KINASE"/>
    <property type="match status" value="1"/>
</dbReference>
<evidence type="ECO:0000256" key="6">
    <source>
        <dbReference type="ARBA" id="ARBA00022777"/>
    </source>
</evidence>
<dbReference type="InterPro" id="IPR035965">
    <property type="entry name" value="PAS-like_dom_sf"/>
</dbReference>
<dbReference type="CDD" id="cd00130">
    <property type="entry name" value="PAS"/>
    <property type="match status" value="2"/>
</dbReference>
<dbReference type="Pfam" id="PF13426">
    <property type="entry name" value="PAS_9"/>
    <property type="match status" value="1"/>
</dbReference>
<evidence type="ECO:0000313" key="13">
    <source>
        <dbReference type="EMBL" id="PJZ75052.1"/>
    </source>
</evidence>
<dbReference type="InterPro" id="IPR005467">
    <property type="entry name" value="His_kinase_dom"/>
</dbReference>
<dbReference type="PROSITE" id="PS50113">
    <property type="entry name" value="PAC"/>
    <property type="match status" value="1"/>
</dbReference>
<dbReference type="Gene3D" id="1.10.287.130">
    <property type="match status" value="1"/>
</dbReference>
<evidence type="ECO:0000313" key="15">
    <source>
        <dbReference type="Proteomes" id="UP000231990"/>
    </source>
</evidence>
<evidence type="ECO:0000259" key="11">
    <source>
        <dbReference type="PROSITE" id="PS50113"/>
    </source>
</evidence>
<dbReference type="SUPFAM" id="SSF47384">
    <property type="entry name" value="Homodimeric domain of signal transducing histidine kinase"/>
    <property type="match status" value="1"/>
</dbReference>
<feature type="domain" description="PAS" evidence="10">
    <location>
        <begin position="2"/>
        <end position="49"/>
    </location>
</feature>
<gene>
    <name evidence="12" type="ORF">CH360_03260</name>
    <name evidence="13" type="ORF">CH373_03265</name>
</gene>
<proteinExistence type="predicted"/>
<evidence type="ECO:0000259" key="9">
    <source>
        <dbReference type="PROSITE" id="PS50109"/>
    </source>
</evidence>
<dbReference type="GO" id="GO:0000155">
    <property type="term" value="F:phosphorelay sensor kinase activity"/>
    <property type="evidence" value="ECO:0007669"/>
    <property type="project" value="InterPro"/>
</dbReference>
<keyword evidence="14" id="KW-1185">Reference proteome</keyword>
<dbReference type="Gene3D" id="3.30.565.10">
    <property type="entry name" value="Histidine kinase-like ATPase, C-terminal domain"/>
    <property type="match status" value="1"/>
</dbReference>
<dbReference type="AlphaFoldDB" id="A0A2M9ZSK3"/>
<keyword evidence="6 13" id="KW-0418">Kinase</keyword>
<dbReference type="EMBL" id="NPDZ01000001">
    <property type="protein sequence ID" value="PJZ75052.1"/>
    <property type="molecule type" value="Genomic_DNA"/>
</dbReference>
<evidence type="ECO:0000256" key="5">
    <source>
        <dbReference type="ARBA" id="ARBA00022741"/>
    </source>
</evidence>
<dbReference type="Pfam" id="PF02518">
    <property type="entry name" value="HATPase_c"/>
    <property type="match status" value="1"/>
</dbReference>
<dbReference type="EC" id="2.7.13.3" evidence="2"/>
<keyword evidence="7" id="KW-0067">ATP-binding</keyword>
<evidence type="ECO:0000256" key="7">
    <source>
        <dbReference type="ARBA" id="ARBA00022840"/>
    </source>
</evidence>
<dbReference type="SMART" id="SM00387">
    <property type="entry name" value="HATPase_c"/>
    <property type="match status" value="1"/>
</dbReference>
<feature type="domain" description="PAS" evidence="10">
    <location>
        <begin position="310"/>
        <end position="356"/>
    </location>
</feature>
<feature type="domain" description="PAC" evidence="11">
    <location>
        <begin position="368"/>
        <end position="420"/>
    </location>
</feature>
<dbReference type="Pfam" id="PF08448">
    <property type="entry name" value="PAS_4"/>
    <property type="match status" value="1"/>
</dbReference>
<dbReference type="Gene3D" id="3.30.450.20">
    <property type="entry name" value="PAS domain"/>
    <property type="match status" value="3"/>
</dbReference>
<feature type="domain" description="Histidine kinase" evidence="9">
    <location>
        <begin position="559"/>
        <end position="779"/>
    </location>
</feature>
<dbReference type="Proteomes" id="UP000231962">
    <property type="component" value="Unassembled WGS sequence"/>
</dbReference>
<protein>
    <recommendedName>
        <fullName evidence="2">histidine kinase</fullName>
        <ecNumber evidence="2">2.7.13.3</ecNumber>
    </recommendedName>
</protein>
<comment type="caution">
    <text evidence="13">The sequence shown here is derived from an EMBL/GenBank/DDBJ whole genome shotgun (WGS) entry which is preliminary data.</text>
</comment>
<dbReference type="FunFam" id="3.30.565.10:FF:000154">
    <property type="entry name" value="PAS domain-containing sensor histidine kinase"/>
    <property type="match status" value="1"/>
</dbReference>
<dbReference type="InterPro" id="IPR013656">
    <property type="entry name" value="PAS_4"/>
</dbReference>
<dbReference type="PRINTS" id="PR00344">
    <property type="entry name" value="BCTRLSENSOR"/>
</dbReference>
<keyword evidence="3" id="KW-0597">Phosphoprotein</keyword>
<evidence type="ECO:0000256" key="8">
    <source>
        <dbReference type="ARBA" id="ARBA00023012"/>
    </source>
</evidence>
<dbReference type="Proteomes" id="UP000231990">
    <property type="component" value="Unassembled WGS sequence"/>
</dbReference>
<evidence type="ECO:0000259" key="10">
    <source>
        <dbReference type="PROSITE" id="PS50112"/>
    </source>
</evidence>
<dbReference type="InterPro" id="IPR036890">
    <property type="entry name" value="HATPase_C_sf"/>
</dbReference>
<evidence type="ECO:0000256" key="1">
    <source>
        <dbReference type="ARBA" id="ARBA00000085"/>
    </source>
</evidence>
<dbReference type="CDD" id="cd00082">
    <property type="entry name" value="HisKA"/>
    <property type="match status" value="1"/>
</dbReference>
<dbReference type="InterPro" id="IPR003661">
    <property type="entry name" value="HisK_dim/P_dom"/>
</dbReference>
<evidence type="ECO:0000256" key="3">
    <source>
        <dbReference type="ARBA" id="ARBA00022553"/>
    </source>
</evidence>
<dbReference type="InterPro" id="IPR036097">
    <property type="entry name" value="HisK_dim/P_sf"/>
</dbReference>
<dbReference type="SUPFAM" id="SSF55874">
    <property type="entry name" value="ATPase domain of HSP90 chaperone/DNA topoisomerase II/histidine kinase"/>
    <property type="match status" value="1"/>
</dbReference>
<accession>A0A2M9ZSK3</accession>
<dbReference type="RefSeq" id="WP_100712503.1">
    <property type="nucleotide sequence ID" value="NZ_NPDY01000001.1"/>
</dbReference>
<dbReference type="PROSITE" id="PS50109">
    <property type="entry name" value="HIS_KIN"/>
    <property type="match status" value="1"/>
</dbReference>
<dbReference type="GO" id="GO:0005524">
    <property type="term" value="F:ATP binding"/>
    <property type="evidence" value="ECO:0007669"/>
    <property type="project" value="UniProtKB-KW"/>
</dbReference>
<keyword evidence="8" id="KW-0902">Two-component regulatory system</keyword>
<evidence type="ECO:0000256" key="2">
    <source>
        <dbReference type="ARBA" id="ARBA00012438"/>
    </source>
</evidence>
<sequence>MQNKDLLQILETAFFPSHEGMLALEPHTYRILKSNPTARQILGYSKEELENLSLHHLLSRPERILDISPGPEELGISLLWNLRRKDGTKLLAEFAINTLGGVQNSPLIFHIYRRSELREAELRLYYLQSILRTLRLLKLNLRSIRMNSESTLFQKICDTLKENPHYSLVWCFYVRKDGSEKVLTQSDLSTKWREKIEAAWNDKSIACPLRSLISEKEQFVIHEFGSGNFPRWEEELGDHDFRRSLSLIVKEEGKIVGGVEILSKENMSFDSGENYLYYEILEDLLSSLQNLRIERQKRETAKLLQFQSALLNSLEVPLLSTDDEGFITYANKNIAGLLHMNREEITGSQVRDLLDLDPEAMDKILLGSRAEIKLSFSGAKQVPFLLASSSLKDDYGNRIGTILLLLDITEQKKNEELIRASELKLRNLFASMNNGIVILAPDGKVLEVAPILKFYLFQFLNVEPGDPFPELFPEDTKKGILEKLGECVRTQRATYLDFSMALLGDEDSFFSVKFLPLKKYQEHHIAAMLVFSDVTQTKLLDRQLYETAKFLSIGEIAAGIAHEVNNPLQSSLLYLEDLLDHEDPDPAERKKVYKRIEGAAIRIRDLIKGLLDLGRSTPQKKELVSPYFILLRACELIEVSCRKQGIELKRTTSPELPQIYVAWQEIEQVLINCLVNAVNAISEMEHKPAFPFIQVSVRKELYLNGETVSFTIQDNGPGMNSEVAEKAFLPLFTTRRGRQGTGLGLTISQRIVANHGGTIQLETNPGYGTKITIRIPVGKVLVQ</sequence>